<dbReference type="FunFam" id="3.40.50.300:FF:000836">
    <property type="entry name" value="ABC transporter B family member 25"/>
    <property type="match status" value="1"/>
</dbReference>
<dbReference type="EMBL" id="CAVNYO010000066">
    <property type="protein sequence ID" value="CAK5264690.1"/>
    <property type="molecule type" value="Genomic_DNA"/>
</dbReference>
<dbReference type="InterPro" id="IPR039421">
    <property type="entry name" value="Type_1_exporter"/>
</dbReference>
<feature type="repeat" description="Solcar" evidence="8">
    <location>
        <begin position="1345"/>
        <end position="1456"/>
    </location>
</feature>
<dbReference type="GO" id="GO:0005743">
    <property type="term" value="C:mitochondrial inner membrane"/>
    <property type="evidence" value="ECO:0007669"/>
    <property type="project" value="TreeGrafter"/>
</dbReference>
<dbReference type="InterPro" id="IPR017871">
    <property type="entry name" value="ABC_transporter-like_CS"/>
</dbReference>
<evidence type="ECO:0000256" key="7">
    <source>
        <dbReference type="ARBA" id="ARBA00023136"/>
    </source>
</evidence>
<dbReference type="PANTHER" id="PTHR43394:SF15">
    <property type="entry name" value="ALPHA-FACTOR-TRANSPORTING ATPASE"/>
    <property type="match status" value="1"/>
</dbReference>
<evidence type="ECO:0000313" key="13">
    <source>
        <dbReference type="EMBL" id="CAK5264690.1"/>
    </source>
</evidence>
<keyword evidence="4" id="KW-0547">Nucleotide-binding</keyword>
<evidence type="ECO:0000256" key="4">
    <source>
        <dbReference type="ARBA" id="ARBA00022741"/>
    </source>
</evidence>
<keyword evidence="14" id="KW-1185">Reference proteome</keyword>
<feature type="transmembrane region" description="Helical" evidence="10">
    <location>
        <begin position="2865"/>
        <end position="2887"/>
    </location>
</feature>
<feature type="compositionally biased region" description="Low complexity" evidence="9">
    <location>
        <begin position="86"/>
        <end position="102"/>
    </location>
</feature>
<feature type="transmembrane region" description="Helical" evidence="10">
    <location>
        <begin position="2907"/>
        <end position="2928"/>
    </location>
</feature>
<dbReference type="SMART" id="SM00382">
    <property type="entry name" value="AAA"/>
    <property type="match status" value="2"/>
</dbReference>
<keyword evidence="3 8" id="KW-0812">Transmembrane</keyword>
<dbReference type="SUPFAM" id="SSF56219">
    <property type="entry name" value="DNase I-like"/>
    <property type="match status" value="1"/>
</dbReference>
<dbReference type="Gene3D" id="1.20.1280.290">
    <property type="match status" value="1"/>
</dbReference>
<evidence type="ECO:0000256" key="2">
    <source>
        <dbReference type="ARBA" id="ARBA00022448"/>
    </source>
</evidence>
<feature type="domain" description="ABC transmembrane type-1" evidence="12">
    <location>
        <begin position="2867"/>
        <end position="3152"/>
    </location>
</feature>
<dbReference type="InterPro" id="IPR027417">
    <property type="entry name" value="P-loop_NTPase"/>
</dbReference>
<dbReference type="PROSITE" id="PS50920">
    <property type="entry name" value="SOLCAR"/>
    <property type="match status" value="2"/>
</dbReference>
<keyword evidence="7 8" id="KW-0472">Membrane</keyword>
<feature type="domain" description="ABC transporter" evidence="11">
    <location>
        <begin position="2426"/>
        <end position="2664"/>
    </location>
</feature>
<dbReference type="GO" id="GO:0016791">
    <property type="term" value="F:phosphatase activity"/>
    <property type="evidence" value="ECO:0007669"/>
    <property type="project" value="InterPro"/>
</dbReference>
<evidence type="ECO:0000256" key="8">
    <source>
        <dbReference type="PROSITE-ProRule" id="PRU00282"/>
    </source>
</evidence>
<dbReference type="InterPro" id="IPR036640">
    <property type="entry name" value="ABC1_TM_sf"/>
</dbReference>
<feature type="domain" description="ABC transporter" evidence="11">
    <location>
        <begin position="3185"/>
        <end position="3421"/>
    </location>
</feature>
<dbReference type="SUPFAM" id="SSF52540">
    <property type="entry name" value="P-loop containing nucleoside triphosphate hydrolases"/>
    <property type="match status" value="2"/>
</dbReference>
<feature type="domain" description="ABC transmembrane type-1" evidence="12">
    <location>
        <begin position="2063"/>
        <end position="2369"/>
    </location>
</feature>
<evidence type="ECO:0000259" key="11">
    <source>
        <dbReference type="PROSITE" id="PS50893"/>
    </source>
</evidence>
<dbReference type="Gene3D" id="1.20.1560.10">
    <property type="entry name" value="ABC transporter type 1, transmembrane domain"/>
    <property type="match status" value="2"/>
</dbReference>
<evidence type="ECO:0008006" key="15">
    <source>
        <dbReference type="Google" id="ProtNLM"/>
    </source>
</evidence>
<dbReference type="GO" id="GO:0016887">
    <property type="term" value="F:ATP hydrolysis activity"/>
    <property type="evidence" value="ECO:0007669"/>
    <property type="project" value="InterPro"/>
</dbReference>
<dbReference type="PANTHER" id="PTHR43394">
    <property type="entry name" value="ATP-DEPENDENT PERMEASE MDL1, MITOCHONDRIAL"/>
    <property type="match status" value="1"/>
</dbReference>
<dbReference type="GO" id="GO:0090374">
    <property type="term" value="P:oligopeptide export from mitochondrion"/>
    <property type="evidence" value="ECO:0007669"/>
    <property type="project" value="TreeGrafter"/>
</dbReference>
<dbReference type="Pfam" id="PF04193">
    <property type="entry name" value="PQ-loop"/>
    <property type="match status" value="2"/>
</dbReference>
<dbReference type="SUPFAM" id="SSF50978">
    <property type="entry name" value="WD40 repeat-like"/>
    <property type="match status" value="1"/>
</dbReference>
<dbReference type="InterPro" id="IPR018108">
    <property type="entry name" value="MCP_transmembrane"/>
</dbReference>
<feature type="transmembrane region" description="Helical" evidence="10">
    <location>
        <begin position="3010"/>
        <end position="3032"/>
    </location>
</feature>
<feature type="transmembrane region" description="Helical" evidence="10">
    <location>
        <begin position="2228"/>
        <end position="2248"/>
    </location>
</feature>
<feature type="region of interest" description="Disordered" evidence="9">
    <location>
        <begin position="1996"/>
        <end position="2037"/>
    </location>
</feature>
<dbReference type="InterPro" id="IPR011527">
    <property type="entry name" value="ABC1_TM_dom"/>
</dbReference>
<feature type="compositionally biased region" description="Low complexity" evidence="9">
    <location>
        <begin position="62"/>
        <end position="73"/>
    </location>
</feature>
<dbReference type="InterPro" id="IPR036322">
    <property type="entry name" value="WD40_repeat_dom_sf"/>
</dbReference>
<feature type="transmembrane region" description="Helical" evidence="10">
    <location>
        <begin position="2057"/>
        <end position="2085"/>
    </location>
</feature>
<feature type="region of interest" description="Disordered" evidence="9">
    <location>
        <begin position="1"/>
        <end position="356"/>
    </location>
</feature>
<gene>
    <name evidence="13" type="ORF">MYCIT1_LOCUS5062</name>
</gene>
<feature type="compositionally biased region" description="Polar residues" evidence="9">
    <location>
        <begin position="219"/>
        <end position="229"/>
    </location>
</feature>
<protein>
    <recommendedName>
        <fullName evidence="15">Inositol polyphosphate-related phosphatase domain-containing protein</fullName>
    </recommendedName>
</protein>
<dbReference type="PROSITE" id="PS00211">
    <property type="entry name" value="ABC_TRANSPORTER_1"/>
    <property type="match status" value="1"/>
</dbReference>
<dbReference type="InterPro" id="IPR036691">
    <property type="entry name" value="Endo/exonu/phosph_ase_sf"/>
</dbReference>
<keyword evidence="2" id="KW-0813">Transport</keyword>
<dbReference type="InterPro" id="IPR003439">
    <property type="entry name" value="ABC_transporter-like_ATP-bd"/>
</dbReference>
<dbReference type="Pfam" id="PF00005">
    <property type="entry name" value="ABC_tran"/>
    <property type="match status" value="2"/>
</dbReference>
<dbReference type="SUPFAM" id="SSF90123">
    <property type="entry name" value="ABC transporter transmembrane region"/>
    <property type="match status" value="2"/>
</dbReference>
<feature type="transmembrane region" description="Helical" evidence="10">
    <location>
        <begin position="2205"/>
        <end position="2222"/>
    </location>
</feature>
<dbReference type="Proteomes" id="UP001295794">
    <property type="component" value="Unassembled WGS sequence"/>
</dbReference>
<evidence type="ECO:0000256" key="6">
    <source>
        <dbReference type="ARBA" id="ARBA00022989"/>
    </source>
</evidence>
<name>A0AAD2GX33_9AGAR</name>
<dbReference type="Pfam" id="PF00664">
    <property type="entry name" value="ABC_membrane"/>
    <property type="match status" value="2"/>
</dbReference>
<evidence type="ECO:0000256" key="5">
    <source>
        <dbReference type="ARBA" id="ARBA00022840"/>
    </source>
</evidence>
<feature type="transmembrane region" description="Helical" evidence="10">
    <location>
        <begin position="1954"/>
        <end position="1970"/>
    </location>
</feature>
<dbReference type="Pfam" id="PF00153">
    <property type="entry name" value="Mito_carr"/>
    <property type="match status" value="3"/>
</dbReference>
<dbReference type="PROSITE" id="PS50929">
    <property type="entry name" value="ABC_TM1F"/>
    <property type="match status" value="2"/>
</dbReference>
<sequence>MESAESSIETESLPAVKNLRSKFEQLSNRPSPIGLGLPSNHVPRPRATSGSHSSGDRPPNSPTLRSTSSSSELLSRKPPPPPPPSRARAPSPAASPSLRPASVGIDIPEAPLNLQPTEPISSPFLSPPEIHVPDAQSSPGVSALRSRNAPSPSPSPSPLRPSNSLRRPPPPRPPAQHAFLGEMEETSSPLPLSSEDESEIITSLANTTAPSLPARRPISYQQPSSSQESDVVRRIPPPRPPRTAKSVDSTVKGAEFIVKAPPLPTRRSPEDAVGPPVPNLVPPRLPMRPASVIPAIEPEERKTLSRLPPPPTRTIALGDKLPPVKRPSSPSSEEESADEGPPDLPDSSRSSRKPPHLLFRAGQNDLKITVPAHSGLVIVSGTRIVTATNHHIKIYDVAQSDTPVISLEKREIGHSQGLKELRPTSMEYRTCGRPGDRGFLLWIGTKDGHLVELDVRTGVVTAAKIGAHLHPIVRIFRHGRSMITMDDAGKTLLFAPSDDGEDIQLAFTPPRVTRVTEKQDFAQLICGKLWTASRVDLHGSRLQTIRVYDLFAPGAPFRAVAPTEAIGAITDATMLPSTPGIVYAAHEAGSVSLWKLDQDGWPQCIDIVRVAISDVLCIEGVNNRLWAGARNGAISAYDVSVKPWVITNCWMAHTKLPVKQLSVDHYGIEKTGRLCVTSVGRDEHVKLWDGLLAFDWIDIELMKREASFSTFRDLSVLIISWNCDSAKPESLTGDAANINFLHDALTSVGCPDIICFGFQELVDLESRRLVAKNVLLGRKDKQDVSVAQITGLSGLSDKVSTSYRKWYEHLVHAVRLAMPAQVPYTAIHTESLVGLFSCVFVKNSERTSIKDNVITSMKRGMGGRYGNKGGIITRLVIEDSSICFINCHLAAGQHATRARNADIGAMLEERSLLPESEHEPLAYVGGGDGQMALDHEIVFINGDMNYRIDLRRDNIIAAVRANDLDSILPHDQLLKEIKYNRGCRLRGFSEGSLTFAPTYKYDRHTDVYDTSEKARAPAWCDRVLWRTRSPNRVKQLHYQRYEASVSDHRPISAAFKVTVKTIHQDVRQKAKAETELQWAVEQERLLSVSPYHHVASHPNDVTVEEHPVITYESASCDSDPVLHLRSASACITSPKNRARRDRRNRAGGFGSQVTGPSVTPHRLLDLLRAPDPIRTGHYETKITWKGHSERVRHLHGCNKVHFGWEFGRNIEADAVFRPNDPSAIFHDALRNNKAVVCALSASYISTFAGYPLDSLKSRLQTQRVPISVPKLAALVYREEGITGFYRGLWIPLLTISFVRAYCSVAIRGLPHPDLQVVGAASFTIYTETKEYFRVNHYLDRDRILDAALAGGIGGAMSGSLISFGSAPFELVKVRRQLEYAIAASKGQHLVKPPGTAAAVRLVILLYLLTIPGDAFPREIFKANGVRGLYTGFRLHFLRDTLGTGLYFFEYDGMRHLLGRHRNGEQGSTPSWLPVHASLVPFVCGSVSGVTSWALIYPLDVVKTKMQQRALAGERYRSVGETFFRLIRGAIDFFSQVSPDSKETGPDPSAPKSFLEGCARIYRGLGFPQLLENIRLQSCEGLALPFLANWLLGVSLGYILRFELIITGDIANLTGCLLTEQLPFQTYLATYFVFVDMILFSQYFYYGGGKTVSTFGRGRRTSAAADRHYRTLSVVAANMSTAAALAAQAHENTRRSIDRMSASMLSDDVPEGAMLGMADSFHSERAASKKRVSWSTERHGRGGSVGRTPMPRGVFTPRTGTEEEGTFRGRSLQRDLQASERDDVVPSSVDSQRKSSRASKRGANLVFLSVMAMFGMRAWSGNLAPGGIMVRRDLADSGHVLADVPAIVQDLSSSEAVHVYLPVADDPTHHEPEPTNPSNERLIGRVSAWLCTTLYLTSRLPQIWKNYVRKSVEGLAISLFVCAFLGNSFYVASILTSDQVFLPAPQSTDFLLESLPYLLGSGGTLTFDIIIDQWRTTTTLASLLEDHYPPFLFSAMSRPSSRRDAPNSPRSSISSNDKHSQHTTELPELPSAQPASAPHVTKPSLRLLFSLIPPRQRALLLIPAIVSSLIAGAIAPFMTLVVGQAFNAFARFDQSLPANQASKDRLMHSMTVSALELVGLAVGSVLLSSLMSSLWIWTGEQNVRAVRRRIYSAVTQKDMVWFDAKMGTEGTQGEDEGPIGAGGLMAKFARETDEVREASSLAAGRLIQYLTTCIACLALGFMRSWSLTLVILTAVPVLVCIQIASQLLAGPLLNVERSTTAVAATHVDRAFSAISTVKAFNASGYEQHKLDGALDKMSTATRKLVAVWGVTSGCAQFVMMGMFVQAFWFGSKLVKEGKIGPGDVMAVFWACLIATSNLQMSIPQFIVLTRGKFAIVSLLAVVDDDGDDGFGDVPLSPTTAIPAARPVQRRTNQHLRKIQPKRCTGEFALHNISFAYPSRPHVTVLEDVNLFLPAFETTFIVGSSGSGKSTIAHLLLGLYTPQAGLIELDDQDIKFIDERWRRRHVASVEQGCILFDMSVFDNVALGAGGRDVTRDEVQQACVTALMHEFVRDLPDGYDTMLGTSGASLSGGQKQRLAIARARLRDPTVLILDEATSALDPTSRILVFEAIKRWRKNKTTIVITHDLSQITSSDFVYVLKDGHVAEQGFRYDLEVSGGEFSEMMISQGATGGYLPEKHVDSAMRTYTPISEDEDKTELTHPSVGVTTTFGWMFDVVTDLTTVPLAFPTAAETFEDDEPSVSEKVAVTRSRRPSSVYEHPVSPLPLMTRDSRRFSLQFSPTSTTFNFPTADEPEKWIEFDEKELESRGERASRRRRASQPRKARTRWEDSKALDVQVEKPSGDVSAQPEISVWRLVKDIYPTVPYKPLLVFGLVVCLISGAITPLFSFLLSQLFYEVANGAKDTAMINKYGAIVLCTAALDGIFIGLKYFIMESTSMLWITHLRKVCFKLVLAQDKKWFDKSDNSPVRLVQVLIKDGDDARNLIAVVLGQLAVVTSMLGVGLVWALVKGWQLTLVGFAIAPVFAVAMAVQTGLVAKCEARNKHAREQVAKGYYESILNVRAIRSMGFEAIFQKQFEASTDTALRAGVRGAFVEGCTYGVASGLIYLAEALLFYVGAVLIAHGTYSYLQMVQVLNLVVFTVTLGSQVMAFTQKIAQSVQATRGFNEMLHLPTQTDESAGIICPPLDGPITLQNVDFSYPGRPDVPVLRETNLQIDPGECVAVVGASGSGKSTIAALLQRLYEPQNGRIFVGLDELKTMNVVHLRHHISVVSQNPNLFDATVAENIAYGNADLPFADIRRAAQAANVHDFIMSLPQGYDTMVGENASLISGGQAQRLSIARALARPSKILILDECTSALDPANQAVVLDTVRRAKVGRTTVMVTHKLPVMQMCDRILVVHDGRIAEQGTYDQLIQRKGIFAQLASGGEWE</sequence>
<dbReference type="InterPro" id="IPR003593">
    <property type="entry name" value="AAA+_ATPase"/>
</dbReference>
<proteinExistence type="predicted"/>
<accession>A0AAD2GX33</accession>
<feature type="compositionally biased region" description="Polar residues" evidence="9">
    <location>
        <begin position="1"/>
        <end position="10"/>
    </location>
</feature>
<feature type="transmembrane region" description="Helical" evidence="10">
    <location>
        <begin position="3127"/>
        <end position="3146"/>
    </location>
</feature>
<feature type="repeat" description="Solcar" evidence="8">
    <location>
        <begin position="1229"/>
        <end position="1312"/>
    </location>
</feature>
<dbReference type="GO" id="GO:0046856">
    <property type="term" value="P:phosphatidylinositol dephosphorylation"/>
    <property type="evidence" value="ECO:0007669"/>
    <property type="project" value="InterPro"/>
</dbReference>
<feature type="transmembrane region" description="Helical" evidence="10">
    <location>
        <begin position="2116"/>
        <end position="2137"/>
    </location>
</feature>
<dbReference type="InterPro" id="IPR000300">
    <property type="entry name" value="IPPc"/>
</dbReference>
<dbReference type="SUPFAM" id="SSF103506">
    <property type="entry name" value="Mitochondrial carrier"/>
    <property type="match status" value="1"/>
</dbReference>
<feature type="compositionally biased region" description="Polar residues" evidence="9">
    <location>
        <begin position="114"/>
        <end position="124"/>
    </location>
</feature>
<feature type="region of interest" description="Disordered" evidence="9">
    <location>
        <begin position="2804"/>
        <end position="2826"/>
    </location>
</feature>
<feature type="compositionally biased region" description="Basic residues" evidence="9">
    <location>
        <begin position="2809"/>
        <end position="2821"/>
    </location>
</feature>
<feature type="transmembrane region" description="Helical" evidence="10">
    <location>
        <begin position="1911"/>
        <end position="1934"/>
    </location>
</feature>
<dbReference type="CDD" id="cd18578">
    <property type="entry name" value="ABC_6TM_Pgp_ABCB1_D2_like"/>
    <property type="match status" value="1"/>
</dbReference>
<feature type="compositionally biased region" description="Pro residues" evidence="9">
    <location>
        <begin position="275"/>
        <end position="286"/>
    </location>
</feature>
<feature type="compositionally biased region" description="Polar residues" evidence="9">
    <location>
        <begin position="200"/>
        <end position="210"/>
    </location>
</feature>
<evidence type="ECO:0000313" key="14">
    <source>
        <dbReference type="Proteomes" id="UP001295794"/>
    </source>
</evidence>
<dbReference type="Gene3D" id="3.60.10.10">
    <property type="entry name" value="Endonuclease/exonuclease/phosphatase"/>
    <property type="match status" value="1"/>
</dbReference>
<evidence type="ECO:0000259" key="12">
    <source>
        <dbReference type="PROSITE" id="PS50929"/>
    </source>
</evidence>
<feature type="transmembrane region" description="Helical" evidence="10">
    <location>
        <begin position="2303"/>
        <end position="2326"/>
    </location>
</feature>
<evidence type="ECO:0000256" key="3">
    <source>
        <dbReference type="ARBA" id="ARBA00022692"/>
    </source>
</evidence>
<dbReference type="GO" id="GO:0005524">
    <property type="term" value="F:ATP binding"/>
    <property type="evidence" value="ECO:0007669"/>
    <property type="project" value="UniProtKB-KW"/>
</dbReference>
<dbReference type="Gene3D" id="2.130.10.10">
    <property type="entry name" value="YVTN repeat-like/Quinoprotein amine dehydrogenase"/>
    <property type="match status" value="1"/>
</dbReference>
<dbReference type="SMART" id="SM00128">
    <property type="entry name" value="IPPc"/>
    <property type="match status" value="1"/>
</dbReference>
<evidence type="ECO:0000256" key="1">
    <source>
        <dbReference type="ARBA" id="ARBA00004141"/>
    </source>
</evidence>
<dbReference type="FunFam" id="3.40.50.300:FF:001471">
    <property type="entry name" value="P-loop containing nucleoside triphosphate hydrolase protein"/>
    <property type="match status" value="1"/>
</dbReference>
<reference evidence="13" key="1">
    <citation type="submission" date="2023-11" db="EMBL/GenBank/DDBJ databases">
        <authorList>
            <person name="De Vega J J."/>
            <person name="De Vega J J."/>
        </authorList>
    </citation>
    <scope>NUCLEOTIDE SEQUENCE</scope>
</reference>
<dbReference type="PROSITE" id="PS50893">
    <property type="entry name" value="ABC_TRANSPORTER_2"/>
    <property type="match status" value="2"/>
</dbReference>
<evidence type="ECO:0000256" key="10">
    <source>
        <dbReference type="SAM" id="Phobius"/>
    </source>
</evidence>
<dbReference type="InterPro" id="IPR023395">
    <property type="entry name" value="MCP_dom_sf"/>
</dbReference>
<keyword evidence="5" id="KW-0067">ATP-binding</keyword>
<feature type="region of interest" description="Disordered" evidence="9">
    <location>
        <begin position="1727"/>
        <end position="1795"/>
    </location>
</feature>
<dbReference type="GO" id="GO:0015421">
    <property type="term" value="F:ABC-type oligopeptide transporter activity"/>
    <property type="evidence" value="ECO:0007669"/>
    <property type="project" value="TreeGrafter"/>
</dbReference>
<organism evidence="13 14">
    <name type="scientific">Mycena citricolor</name>
    <dbReference type="NCBI Taxonomy" id="2018698"/>
    <lineage>
        <taxon>Eukaryota</taxon>
        <taxon>Fungi</taxon>
        <taxon>Dikarya</taxon>
        <taxon>Basidiomycota</taxon>
        <taxon>Agaricomycotina</taxon>
        <taxon>Agaricomycetes</taxon>
        <taxon>Agaricomycetidae</taxon>
        <taxon>Agaricales</taxon>
        <taxon>Marasmiineae</taxon>
        <taxon>Mycenaceae</taxon>
        <taxon>Mycena</taxon>
    </lineage>
</organism>
<feature type="transmembrane region" description="Helical" evidence="10">
    <location>
        <begin position="3100"/>
        <end position="3121"/>
    </location>
</feature>
<comment type="subcellular location">
    <subcellularLocation>
        <location evidence="1">Membrane</location>
        <topology evidence="1">Multi-pass membrane protein</topology>
    </subcellularLocation>
</comment>
<keyword evidence="6 10" id="KW-1133">Transmembrane helix</keyword>
<dbReference type="CDD" id="cd18577">
    <property type="entry name" value="ABC_6TM_Pgp_ABCB1_D1_like"/>
    <property type="match status" value="1"/>
</dbReference>
<feature type="transmembrane region" description="Helical" evidence="10">
    <location>
        <begin position="1626"/>
        <end position="1645"/>
    </location>
</feature>
<comment type="caution">
    <text evidence="13">The sequence shown here is derived from an EMBL/GenBank/DDBJ whole genome shotgun (WGS) entry which is preliminary data.</text>
</comment>
<dbReference type="Pfam" id="PF22669">
    <property type="entry name" value="Exo_endo_phos2"/>
    <property type="match status" value="1"/>
</dbReference>
<evidence type="ECO:0000256" key="9">
    <source>
        <dbReference type="SAM" id="MobiDB-lite"/>
    </source>
</evidence>
<dbReference type="SMART" id="SM00679">
    <property type="entry name" value="CTNS"/>
    <property type="match status" value="2"/>
</dbReference>
<feature type="compositionally biased region" description="Acidic residues" evidence="9">
    <location>
        <begin position="332"/>
        <end position="341"/>
    </location>
</feature>
<dbReference type="Gene3D" id="3.40.50.300">
    <property type="entry name" value="P-loop containing nucleotide triphosphate hydrolases"/>
    <property type="match status" value="2"/>
</dbReference>
<feature type="compositionally biased region" description="Basic residues" evidence="9">
    <location>
        <begin position="1136"/>
        <end position="1145"/>
    </location>
</feature>
<dbReference type="Gene3D" id="1.50.40.10">
    <property type="entry name" value="Mitochondrial carrier domain"/>
    <property type="match status" value="1"/>
</dbReference>
<dbReference type="InterPro" id="IPR015943">
    <property type="entry name" value="WD40/YVTN_repeat-like_dom_sf"/>
</dbReference>
<feature type="region of interest" description="Disordered" evidence="9">
    <location>
        <begin position="1134"/>
        <end position="1156"/>
    </location>
</feature>
<dbReference type="InterPro" id="IPR006603">
    <property type="entry name" value="PQ-loop_rpt"/>
</dbReference>
<feature type="transmembrane region" description="Helical" evidence="10">
    <location>
        <begin position="2980"/>
        <end position="3004"/>
    </location>
</feature>